<reference evidence="1" key="1">
    <citation type="submission" date="2020-07" db="EMBL/GenBank/DDBJ databases">
        <title>Huge and variable diversity of episymbiotic CPR bacteria and DPANN archaea in groundwater ecosystems.</title>
        <authorList>
            <person name="He C.Y."/>
            <person name="Keren R."/>
            <person name="Whittaker M."/>
            <person name="Farag I.F."/>
            <person name="Doudna J."/>
            <person name="Cate J.H.D."/>
            <person name="Banfield J.F."/>
        </authorList>
    </citation>
    <scope>NUCLEOTIDE SEQUENCE</scope>
    <source>
        <strain evidence="1">NC_groundwater_1520_Pr4_B-0.1um_53_5</strain>
    </source>
</reference>
<evidence type="ECO:0000313" key="2">
    <source>
        <dbReference type="Proteomes" id="UP000736328"/>
    </source>
</evidence>
<dbReference type="Proteomes" id="UP000736328">
    <property type="component" value="Unassembled WGS sequence"/>
</dbReference>
<name>A0A933IBI2_UNCT6</name>
<evidence type="ECO:0000313" key="1">
    <source>
        <dbReference type="EMBL" id="MBI4726279.1"/>
    </source>
</evidence>
<dbReference type="AlphaFoldDB" id="A0A933IBI2"/>
<sequence>MLLSHDDAAQFIRLIRRLQFYVNRQQLLFPEASSWEDFGRLENKQLVQVRNALWEHAELIDAYRQSNPDNLSENELSIIGKWKGFVVDKYYIFRYLKEHAIFIGNKQIYGVKALTTPFPDVFYGRPLPILIDAVLLPFKGQIVYDGFSNSYNIVFGAGIRGDMQEKYLHAKQNGLIITSLEGEHKPKPLPSPQKLLAPGSIEAASEIVKSCGKLRGGTAVQGAAFGVLRNSAILAEVAALQPKDDREIQRLARKVSNALRRLERVLDREMWA</sequence>
<comment type="caution">
    <text evidence="1">The sequence shown here is derived from an EMBL/GenBank/DDBJ whole genome shotgun (WGS) entry which is preliminary data.</text>
</comment>
<accession>A0A933IBI2</accession>
<proteinExistence type="predicted"/>
<dbReference type="EMBL" id="JACQXR010000042">
    <property type="protein sequence ID" value="MBI4726279.1"/>
    <property type="molecule type" value="Genomic_DNA"/>
</dbReference>
<gene>
    <name evidence="1" type="ORF">HY768_03475</name>
</gene>
<organism evidence="1 2">
    <name type="scientific">candidate division TA06 bacterium</name>
    <dbReference type="NCBI Taxonomy" id="2250710"/>
    <lineage>
        <taxon>Bacteria</taxon>
        <taxon>Bacteria division TA06</taxon>
    </lineage>
</organism>
<protein>
    <submittedName>
        <fullName evidence="1">Uncharacterized protein</fullName>
    </submittedName>
</protein>